<sequence>MATGGDVRLLQSPLYAKAATLVGQPVGVSLSNGQGVTGILCSVTAGVAVLLEYLYQSQFATKQYPLNTIQDINPFPGCSVQGPFF</sequence>
<evidence type="ECO:0000313" key="2">
    <source>
        <dbReference type="EMBL" id="RKP47993.1"/>
    </source>
</evidence>
<keyword evidence="1" id="KW-0812">Transmembrane</keyword>
<accession>A0A494XKC1</accession>
<dbReference type="OrthoDB" id="1911337at2"/>
<keyword evidence="1" id="KW-1133">Transmembrane helix</keyword>
<keyword evidence="3" id="KW-1185">Reference proteome</keyword>
<name>A0A494XKC1_9BACL</name>
<dbReference type="EMBL" id="RBZM01000010">
    <property type="protein sequence ID" value="RKP47993.1"/>
    <property type="molecule type" value="Genomic_DNA"/>
</dbReference>
<protein>
    <submittedName>
        <fullName evidence="2">Uncharacterized protein</fullName>
    </submittedName>
</protein>
<dbReference type="AlphaFoldDB" id="A0A494XKC1"/>
<reference evidence="2 3" key="1">
    <citation type="submission" date="2018-10" db="EMBL/GenBank/DDBJ databases">
        <title>Cohnella sp. M2MS4P-1, whole genome shotgun sequence.</title>
        <authorList>
            <person name="Tuo L."/>
        </authorList>
    </citation>
    <scope>NUCLEOTIDE SEQUENCE [LARGE SCALE GENOMIC DNA]</scope>
    <source>
        <strain evidence="2 3">M2MS4P-1</strain>
    </source>
</reference>
<proteinExistence type="predicted"/>
<organism evidence="2 3">
    <name type="scientific">Cohnella endophytica</name>
    <dbReference type="NCBI Taxonomy" id="2419778"/>
    <lineage>
        <taxon>Bacteria</taxon>
        <taxon>Bacillati</taxon>
        <taxon>Bacillota</taxon>
        <taxon>Bacilli</taxon>
        <taxon>Bacillales</taxon>
        <taxon>Paenibacillaceae</taxon>
        <taxon>Cohnella</taxon>
    </lineage>
</organism>
<dbReference type="Proteomes" id="UP000282076">
    <property type="component" value="Unassembled WGS sequence"/>
</dbReference>
<keyword evidence="1" id="KW-0472">Membrane</keyword>
<feature type="transmembrane region" description="Helical" evidence="1">
    <location>
        <begin position="35"/>
        <end position="55"/>
    </location>
</feature>
<gene>
    <name evidence="2" type="ORF">D7Z26_22580</name>
</gene>
<evidence type="ECO:0000256" key="1">
    <source>
        <dbReference type="SAM" id="Phobius"/>
    </source>
</evidence>
<evidence type="ECO:0000313" key="3">
    <source>
        <dbReference type="Proteomes" id="UP000282076"/>
    </source>
</evidence>
<comment type="caution">
    <text evidence="2">The sequence shown here is derived from an EMBL/GenBank/DDBJ whole genome shotgun (WGS) entry which is preliminary data.</text>
</comment>